<dbReference type="PANTHER" id="PTHR44227:SF3">
    <property type="entry name" value="PROTEIN O-MANNOSYL-TRANSFERASE TMTC4"/>
    <property type="match status" value="1"/>
</dbReference>
<keyword evidence="6" id="KW-1185">Reference proteome</keyword>
<dbReference type="Pfam" id="PF13431">
    <property type="entry name" value="TPR_17"/>
    <property type="match status" value="1"/>
</dbReference>
<feature type="repeat" description="TPR" evidence="3">
    <location>
        <begin position="504"/>
        <end position="537"/>
    </location>
</feature>
<evidence type="ECO:0000256" key="1">
    <source>
        <dbReference type="ARBA" id="ARBA00022737"/>
    </source>
</evidence>
<keyword evidence="4" id="KW-0812">Transmembrane</keyword>
<feature type="transmembrane region" description="Helical" evidence="4">
    <location>
        <begin position="256"/>
        <end position="279"/>
    </location>
</feature>
<evidence type="ECO:0000256" key="4">
    <source>
        <dbReference type="SAM" id="Phobius"/>
    </source>
</evidence>
<dbReference type="PROSITE" id="PS50293">
    <property type="entry name" value="TPR_REGION"/>
    <property type="match status" value="5"/>
</dbReference>
<dbReference type="InterPro" id="IPR006597">
    <property type="entry name" value="Sel1-like"/>
</dbReference>
<feature type="transmembrane region" description="Helical" evidence="4">
    <location>
        <begin position="153"/>
        <end position="172"/>
    </location>
</feature>
<feature type="transmembrane region" description="Helical" evidence="4">
    <location>
        <begin position="370"/>
        <end position="392"/>
    </location>
</feature>
<dbReference type="Gene3D" id="1.25.40.10">
    <property type="entry name" value="Tetratricopeptide repeat domain"/>
    <property type="match status" value="4"/>
</dbReference>
<dbReference type="PANTHER" id="PTHR44227">
    <property type="match status" value="1"/>
</dbReference>
<feature type="transmembrane region" description="Helical" evidence="4">
    <location>
        <begin position="340"/>
        <end position="358"/>
    </location>
</feature>
<comment type="caution">
    <text evidence="5">The sequence shown here is derived from an EMBL/GenBank/DDBJ whole genome shotgun (WGS) entry which is preliminary data.</text>
</comment>
<keyword evidence="4" id="KW-0472">Membrane</keyword>
<dbReference type="InterPro" id="IPR011990">
    <property type="entry name" value="TPR-like_helical_dom_sf"/>
</dbReference>
<feature type="repeat" description="TPR" evidence="3">
    <location>
        <begin position="606"/>
        <end position="639"/>
    </location>
</feature>
<evidence type="ECO:0000256" key="3">
    <source>
        <dbReference type="PROSITE-ProRule" id="PRU00339"/>
    </source>
</evidence>
<keyword evidence="4" id="KW-1133">Transmembrane helix</keyword>
<evidence type="ECO:0000313" key="5">
    <source>
        <dbReference type="EMBL" id="MBV6340961.1"/>
    </source>
</evidence>
<dbReference type="PROSITE" id="PS50005">
    <property type="entry name" value="TPR"/>
    <property type="match status" value="5"/>
</dbReference>
<keyword evidence="2 3" id="KW-0802">TPR repeat</keyword>
<feature type="transmembrane region" description="Helical" evidence="4">
    <location>
        <begin position="27"/>
        <end position="51"/>
    </location>
</feature>
<sequence>MKKKQEKKITPHQQVTRTTTRPLHKPIVHIALILLIGIAVYSNTLTSPFIFDDIPNISENPLIKDLRYFTDKSMVRDIPVIYNVKDFFYSRWMGYFTFALNYKLHGLNTIGYHAFNLLIHLINALCVYYLIALTTRTPFFARNTPAGDYPRDCPVGLLALMGGILFVAHPIQTQAVTYIIQRFASLATFFYLLSVVFYIRARLAAKANHMYTLYGVALICAVCAMKTKEIAITLPVMIAAYEFMFLEGSPKKRASLLLPFLLTMIIIPVSLIQPGGSVLDADKVQESMQLASAQDISRWDYLFTQFRVITTYVRLLLLPIHQNLDYDYPVYTTLFRAEVILSFLFLVSIAGIGVYLYLLSNRTDREGRHWLRFASFGILWFFVALSVESSIIPIADVIFEHRVYLPSVGFILVLLSVLANKLQGRQRKLIIPVAALIALALSAATYARNNTWQSSVTLWEDIVRKSPGKVRPHNNLGADYYDQGRIDDAIRQYEIALKLNPDDLDAYLNLGNVYEKQGNLDEAIRLYQAALKINPDFPDAHKNLGDFYHDQGRFDDATREYQTAIRLKPSFTEAYYNLGVIYHKQGRLDEALRQYQQTLKLNPDHANTHNNLGVLYSVRGNADEAIREYKTAIRLNPAHPEAQKNLDILLQNLNKKK</sequence>
<dbReference type="SMART" id="SM00671">
    <property type="entry name" value="SEL1"/>
    <property type="match status" value="3"/>
</dbReference>
<dbReference type="SMART" id="SM00028">
    <property type="entry name" value="TPR"/>
    <property type="match status" value="5"/>
</dbReference>
<proteinExistence type="predicted"/>
<name>A0ABS6RWJ5_9BACT</name>
<evidence type="ECO:0000313" key="6">
    <source>
        <dbReference type="Proteomes" id="UP001196980"/>
    </source>
</evidence>
<evidence type="ECO:0000256" key="2">
    <source>
        <dbReference type="ARBA" id="ARBA00022803"/>
    </source>
</evidence>
<feature type="transmembrane region" description="Helical" evidence="4">
    <location>
        <begin position="110"/>
        <end position="132"/>
    </location>
</feature>
<feature type="transmembrane region" description="Helical" evidence="4">
    <location>
        <begin position="404"/>
        <end position="422"/>
    </location>
</feature>
<dbReference type="Pfam" id="PF13432">
    <property type="entry name" value="TPR_16"/>
    <property type="match status" value="1"/>
</dbReference>
<feature type="repeat" description="TPR" evidence="3">
    <location>
        <begin position="538"/>
        <end position="571"/>
    </location>
</feature>
<feature type="repeat" description="TPR" evidence="3">
    <location>
        <begin position="470"/>
        <end position="503"/>
    </location>
</feature>
<feature type="transmembrane region" description="Helical" evidence="4">
    <location>
        <begin position="178"/>
        <end position="199"/>
    </location>
</feature>
<dbReference type="Pfam" id="PF13414">
    <property type="entry name" value="TPR_11"/>
    <property type="match status" value="1"/>
</dbReference>
<organism evidence="5 6">
    <name type="scientific">Candidatus Magnetobacterium casense</name>
    <dbReference type="NCBI Taxonomy" id="1455061"/>
    <lineage>
        <taxon>Bacteria</taxon>
        <taxon>Pseudomonadati</taxon>
        <taxon>Nitrospirota</taxon>
        <taxon>Thermodesulfovibrionia</taxon>
        <taxon>Thermodesulfovibrionales</taxon>
        <taxon>Candidatus Magnetobacteriaceae</taxon>
        <taxon>Candidatus Magnetobacterium</taxon>
    </lineage>
</organism>
<gene>
    <name evidence="5" type="ORF">HWQ67_05140</name>
</gene>
<dbReference type="RefSeq" id="WP_218251575.1">
    <property type="nucleotide sequence ID" value="NZ_JABXWD010000061.1"/>
</dbReference>
<protein>
    <submittedName>
        <fullName evidence="5">Tetratricopeptide repeat protein</fullName>
    </submittedName>
</protein>
<reference evidence="5 6" key="1">
    <citation type="journal article" date="2020" name="J Geophys Res Biogeosci">
        <title>Magnetotaxis as an Adaptation to Enable Bacterial Shuttling of Microbial Sulfur and Sulfur Cycling Across Aquatic Oxic#Anoxic Interfaces.</title>
        <authorList>
            <person name="Li J."/>
            <person name="Liu P."/>
            <person name="Wang J."/>
            <person name="Roberts A.P."/>
            <person name="Pan Y."/>
        </authorList>
    </citation>
    <scope>NUCLEOTIDE SEQUENCE [LARGE SCALE GENOMIC DNA]</scope>
    <source>
        <strain evidence="5 6">MYR-1_YQ</strain>
    </source>
</reference>
<dbReference type="SUPFAM" id="SSF48452">
    <property type="entry name" value="TPR-like"/>
    <property type="match status" value="1"/>
</dbReference>
<dbReference type="InterPro" id="IPR019734">
    <property type="entry name" value="TPR_rpt"/>
</dbReference>
<keyword evidence="1" id="KW-0677">Repeat</keyword>
<accession>A0ABS6RWJ5</accession>
<dbReference type="InterPro" id="IPR052346">
    <property type="entry name" value="O-mannosyl-transferase_TMTC"/>
</dbReference>
<feature type="repeat" description="TPR" evidence="3">
    <location>
        <begin position="572"/>
        <end position="605"/>
    </location>
</feature>
<dbReference type="Proteomes" id="UP001196980">
    <property type="component" value="Unassembled WGS sequence"/>
</dbReference>
<feature type="transmembrane region" description="Helical" evidence="4">
    <location>
        <begin position="429"/>
        <end position="447"/>
    </location>
</feature>
<dbReference type="EMBL" id="JABXWD010000061">
    <property type="protein sequence ID" value="MBV6340961.1"/>
    <property type="molecule type" value="Genomic_DNA"/>
</dbReference>